<evidence type="ECO:0000313" key="3">
    <source>
        <dbReference type="Proteomes" id="UP000249557"/>
    </source>
</evidence>
<dbReference type="Gene3D" id="3.40.50.620">
    <property type="entry name" value="HUPs"/>
    <property type="match status" value="1"/>
</dbReference>
<proteinExistence type="predicted"/>
<dbReference type="GO" id="GO:0000270">
    <property type="term" value="P:peptidoglycan metabolic process"/>
    <property type="evidence" value="ECO:0007669"/>
    <property type="project" value="TreeGrafter"/>
</dbReference>
<dbReference type="GO" id="GO:0005886">
    <property type="term" value="C:plasma membrane"/>
    <property type="evidence" value="ECO:0007669"/>
    <property type="project" value="TreeGrafter"/>
</dbReference>
<name>A0A2W5A8S3_9BACT</name>
<dbReference type="PANTHER" id="PTHR30336">
    <property type="entry name" value="INNER MEMBRANE PROTEIN, PROBABLE PERMEASE"/>
    <property type="match status" value="1"/>
</dbReference>
<feature type="domain" description="DUF218" evidence="1">
    <location>
        <begin position="44"/>
        <end position="162"/>
    </location>
</feature>
<dbReference type="Pfam" id="PF02698">
    <property type="entry name" value="DUF218"/>
    <property type="match status" value="1"/>
</dbReference>
<dbReference type="InterPro" id="IPR051599">
    <property type="entry name" value="Cell_Envelope_Assoc"/>
</dbReference>
<reference evidence="2 3" key="1">
    <citation type="submission" date="2017-08" db="EMBL/GenBank/DDBJ databases">
        <title>Infants hospitalized years apart are colonized by the same room-sourced microbial strains.</title>
        <authorList>
            <person name="Brooks B."/>
            <person name="Olm M.R."/>
            <person name="Firek B.A."/>
            <person name="Baker R."/>
            <person name="Thomas B.C."/>
            <person name="Morowitz M.J."/>
            <person name="Banfield J.F."/>
        </authorList>
    </citation>
    <scope>NUCLEOTIDE SEQUENCE [LARGE SCALE GENOMIC DNA]</scope>
    <source>
        <strain evidence="2">S2_018_000_R2_104</strain>
    </source>
</reference>
<sequence length="203" mass="22938">MILRLFAYCLTAFLTLTLLWALGWMWFAASVVSMKPQEEARKVDAIVVLTGGDKRVNTGLDLLAAEKADHLFISGVNAKVKPQELTALWPGDKDVVLPKITLGYVAGDTAGNAVESQDWIRKNDIKSIRLVTSNYHMARSYLMFHAAMPDLVILRHPVTPDGFEPWREQFWPLTFSEYNKALLTWLRLDLLNKNPELSAEKHG</sequence>
<evidence type="ECO:0000259" key="1">
    <source>
        <dbReference type="Pfam" id="PF02698"/>
    </source>
</evidence>
<dbReference type="PANTHER" id="PTHR30336:SF4">
    <property type="entry name" value="ENVELOPE BIOGENESIS FACTOR ELYC"/>
    <property type="match status" value="1"/>
</dbReference>
<dbReference type="Proteomes" id="UP000249557">
    <property type="component" value="Unassembled WGS sequence"/>
</dbReference>
<dbReference type="InterPro" id="IPR003848">
    <property type="entry name" value="DUF218"/>
</dbReference>
<gene>
    <name evidence="2" type="ORF">DI626_00690</name>
</gene>
<protein>
    <submittedName>
        <fullName evidence="2">YdcF family protein</fullName>
    </submittedName>
</protein>
<dbReference type="InterPro" id="IPR014729">
    <property type="entry name" value="Rossmann-like_a/b/a_fold"/>
</dbReference>
<dbReference type="AlphaFoldDB" id="A0A2W5A8S3"/>
<evidence type="ECO:0000313" key="2">
    <source>
        <dbReference type="EMBL" id="PZO88889.1"/>
    </source>
</evidence>
<dbReference type="CDD" id="cd06259">
    <property type="entry name" value="YdcF-like"/>
    <property type="match status" value="1"/>
</dbReference>
<accession>A0A2W5A8S3</accession>
<dbReference type="EMBL" id="QFNK01000005">
    <property type="protein sequence ID" value="PZO88889.1"/>
    <property type="molecule type" value="Genomic_DNA"/>
</dbReference>
<organism evidence="2 3">
    <name type="scientific">Micavibrio aeruginosavorus</name>
    <dbReference type="NCBI Taxonomy" id="349221"/>
    <lineage>
        <taxon>Bacteria</taxon>
        <taxon>Pseudomonadati</taxon>
        <taxon>Bdellovibrionota</taxon>
        <taxon>Bdellovibrionia</taxon>
        <taxon>Bdellovibrionales</taxon>
        <taxon>Pseudobdellovibrionaceae</taxon>
        <taxon>Micavibrio</taxon>
    </lineage>
</organism>
<dbReference type="GO" id="GO:0043164">
    <property type="term" value="P:Gram-negative-bacterium-type cell wall biogenesis"/>
    <property type="evidence" value="ECO:0007669"/>
    <property type="project" value="TreeGrafter"/>
</dbReference>
<comment type="caution">
    <text evidence="2">The sequence shown here is derived from an EMBL/GenBank/DDBJ whole genome shotgun (WGS) entry which is preliminary data.</text>
</comment>